<evidence type="ECO:0008006" key="3">
    <source>
        <dbReference type="Google" id="ProtNLM"/>
    </source>
</evidence>
<evidence type="ECO:0000313" key="1">
    <source>
        <dbReference type="EMBL" id="KFE64048.1"/>
    </source>
</evidence>
<dbReference type="OrthoDB" id="5496233at2"/>
<proteinExistence type="predicted"/>
<dbReference type="EMBL" id="JMCB01000015">
    <property type="protein sequence ID" value="KFE64048.1"/>
    <property type="molecule type" value="Genomic_DNA"/>
</dbReference>
<dbReference type="STRING" id="394096.DB31_2461"/>
<evidence type="ECO:0000313" key="2">
    <source>
        <dbReference type="Proteomes" id="UP000028725"/>
    </source>
</evidence>
<sequence length="360" mass="38184">MYRAIRYGTLFGALLLGAGCGNNSSAPAESSFIPRPKIVAAEAMSDSLNSVRLTGYTWDPEAFFTSFVECTQKCLPPIPALPPMLLDNNPLFLRSVVQGSKVTLLDRSGSASPLPTVDSDPLGSWVLPKVPIRDELYYPSTTGEGELPTFNYFPPLTPLPPADYAPTVSLRPVSTADADGCWGIEASQLSTTGILQAIAKYLSSKGTATTVANLYGNGNRYEGVTVFWLYNPGFSSLRGPGAGTTVEASRGQVLNVEWAPPGVLPPPLSDLQSQRGFFVAEGAPVSSLGIVAVLVPKGSTDPVTYKFKDPTTDAASGRPWKYPDMTVAPTSEAVTFGGIQLRFATGTASPPERVACRPKQ</sequence>
<dbReference type="PROSITE" id="PS51257">
    <property type="entry name" value="PROKAR_LIPOPROTEIN"/>
    <property type="match status" value="1"/>
</dbReference>
<name>A0A085W8N5_9BACT</name>
<reference evidence="1 2" key="1">
    <citation type="submission" date="2014-04" db="EMBL/GenBank/DDBJ databases">
        <title>Genome assembly of Hyalangium minutum DSM 14724.</title>
        <authorList>
            <person name="Sharma G."/>
            <person name="Subramanian S."/>
        </authorList>
    </citation>
    <scope>NUCLEOTIDE SEQUENCE [LARGE SCALE GENOMIC DNA]</scope>
    <source>
        <strain evidence="1 2">DSM 14724</strain>
    </source>
</reference>
<organism evidence="1 2">
    <name type="scientific">Hyalangium minutum</name>
    <dbReference type="NCBI Taxonomy" id="394096"/>
    <lineage>
        <taxon>Bacteria</taxon>
        <taxon>Pseudomonadati</taxon>
        <taxon>Myxococcota</taxon>
        <taxon>Myxococcia</taxon>
        <taxon>Myxococcales</taxon>
        <taxon>Cystobacterineae</taxon>
        <taxon>Archangiaceae</taxon>
        <taxon>Hyalangium</taxon>
    </lineage>
</organism>
<protein>
    <recommendedName>
        <fullName evidence="3">Lipoprotein</fullName>
    </recommendedName>
</protein>
<comment type="caution">
    <text evidence="1">The sequence shown here is derived from an EMBL/GenBank/DDBJ whole genome shotgun (WGS) entry which is preliminary data.</text>
</comment>
<gene>
    <name evidence="1" type="ORF">DB31_2461</name>
</gene>
<dbReference type="AlphaFoldDB" id="A0A085W8N5"/>
<accession>A0A085W8N5</accession>
<keyword evidence="2" id="KW-1185">Reference proteome</keyword>
<dbReference type="Proteomes" id="UP000028725">
    <property type="component" value="Unassembled WGS sequence"/>
</dbReference>
<dbReference type="RefSeq" id="WP_052420451.1">
    <property type="nucleotide sequence ID" value="NZ_JMCB01000015.1"/>
</dbReference>